<evidence type="ECO:0000313" key="4">
    <source>
        <dbReference type="Proteomes" id="UP000258927"/>
    </source>
</evidence>
<sequence>MRKSRFFRSPSAKQLVLASILAMGAGTPALAQENAPDPTDWQNVLDQAKGQTVYFNAWGGAPNINNYIAWAGEQVQAKYGVSIEHVKLEDTATAVSRVITEKAAGRDEGGSVDLIWINGENFAAMKEQGLLIDSNWAEKLPNYEYADIEGKPTLTYDFTVPVDGQESPWGMAQLTFYYDSEILAKPPTTLEELAKWTEENPGRFTYAAPPNFIGTTFLKQVLYGVVDDPSVLREPATEEIFAEVTASLWTYLDELKPNLWRDGVVYASDTTQLKNLLADGEIDIAMTFNPGEASSAINASELPPSVRSFVMDYGSMGNSHFVTIPYNANAKAGAMVVANFLLSAEAQARKADENVWGDPSVLAINDLPDAQKAYFDALELGPATLQGEEFGKTLLEPHASWATMLEEEWTKRFMRDM</sequence>
<dbReference type="PIRSF" id="PIRSF029172">
    <property type="entry name" value="UCP029172_ABC_sbc_YnjB"/>
    <property type="match status" value="1"/>
</dbReference>
<dbReference type="NCBIfam" id="NF008633">
    <property type="entry name" value="PRK11622.1"/>
    <property type="match status" value="1"/>
</dbReference>
<evidence type="ECO:0000256" key="2">
    <source>
        <dbReference type="SAM" id="SignalP"/>
    </source>
</evidence>
<feature type="chain" id="PRO_5015305941" evidence="2">
    <location>
        <begin position="32"/>
        <end position="417"/>
    </location>
</feature>
<evidence type="ECO:0000313" key="3">
    <source>
        <dbReference type="EMBL" id="AVX05637.1"/>
    </source>
</evidence>
<dbReference type="Gene3D" id="3.40.190.10">
    <property type="entry name" value="Periplasmic binding protein-like II"/>
    <property type="match status" value="2"/>
</dbReference>
<dbReference type="KEGG" id="mmyr:MXMO3_03131"/>
<dbReference type="Proteomes" id="UP000258927">
    <property type="component" value="Chromosome"/>
</dbReference>
<dbReference type="RefSeq" id="WP_117396457.1">
    <property type="nucleotide sequence ID" value="NZ_CP021330.1"/>
</dbReference>
<organism evidence="3 4">
    <name type="scientific">Maritalea myrionectae</name>
    <dbReference type="NCBI Taxonomy" id="454601"/>
    <lineage>
        <taxon>Bacteria</taxon>
        <taxon>Pseudomonadati</taxon>
        <taxon>Pseudomonadota</taxon>
        <taxon>Alphaproteobacteria</taxon>
        <taxon>Hyphomicrobiales</taxon>
        <taxon>Devosiaceae</taxon>
        <taxon>Maritalea</taxon>
    </lineage>
</organism>
<proteinExistence type="predicted"/>
<accession>A0A2R4MHX3</accession>
<dbReference type="Pfam" id="PF13416">
    <property type="entry name" value="SBP_bac_8"/>
    <property type="match status" value="1"/>
</dbReference>
<dbReference type="AlphaFoldDB" id="A0A2R4MHX3"/>
<dbReference type="EMBL" id="CP021330">
    <property type="protein sequence ID" value="AVX05637.1"/>
    <property type="molecule type" value="Genomic_DNA"/>
</dbReference>
<keyword evidence="2" id="KW-0732">Signal</keyword>
<protein>
    <submittedName>
        <fullName evidence="3">Protein YnjB</fullName>
    </submittedName>
</protein>
<feature type="signal peptide" evidence="2">
    <location>
        <begin position="1"/>
        <end position="31"/>
    </location>
</feature>
<evidence type="ECO:0000256" key="1">
    <source>
        <dbReference type="ARBA" id="ARBA00022764"/>
    </source>
</evidence>
<dbReference type="PANTHER" id="PTHR42779:SF1">
    <property type="entry name" value="PROTEIN YNJB"/>
    <property type="match status" value="1"/>
</dbReference>
<dbReference type="SUPFAM" id="SSF53850">
    <property type="entry name" value="Periplasmic binding protein-like II"/>
    <property type="match status" value="1"/>
</dbReference>
<reference evidence="3 4" key="1">
    <citation type="submission" date="2017-05" db="EMBL/GenBank/DDBJ databases">
        <title>Genome Analysis of Maritalea myrionectae HL2708#5.</title>
        <authorList>
            <consortium name="Cotde Inc.-PKNU"/>
            <person name="Jang D."/>
            <person name="Oh H.-M."/>
        </authorList>
    </citation>
    <scope>NUCLEOTIDE SEQUENCE [LARGE SCALE GENOMIC DNA]</scope>
    <source>
        <strain evidence="3 4">HL2708#5</strain>
    </source>
</reference>
<dbReference type="InterPro" id="IPR006059">
    <property type="entry name" value="SBP"/>
</dbReference>
<dbReference type="PANTHER" id="PTHR42779">
    <property type="entry name" value="PROTEIN YNJB"/>
    <property type="match status" value="1"/>
</dbReference>
<gene>
    <name evidence="3" type="ORF">MXMO3_03131</name>
</gene>
<name>A0A2R4MHX3_9HYPH</name>
<dbReference type="STRING" id="1122213.GCA_000423365_00824"/>
<keyword evidence="4" id="KW-1185">Reference proteome</keyword>
<dbReference type="InterPro" id="IPR027020">
    <property type="entry name" value="YnjB"/>
</dbReference>
<keyword evidence="1" id="KW-0574">Periplasm</keyword>